<comment type="caution">
    <text evidence="2">The sequence shown here is derived from an EMBL/GenBank/DDBJ whole genome shotgun (WGS) entry which is preliminary data.</text>
</comment>
<organism evidence="2 3">
    <name type="scientific">Actinomadura namibiensis</name>
    <dbReference type="NCBI Taxonomy" id="182080"/>
    <lineage>
        <taxon>Bacteria</taxon>
        <taxon>Bacillati</taxon>
        <taxon>Actinomycetota</taxon>
        <taxon>Actinomycetes</taxon>
        <taxon>Streptosporangiales</taxon>
        <taxon>Thermomonosporaceae</taxon>
        <taxon>Actinomadura</taxon>
    </lineage>
</organism>
<accession>A0A7W3LM92</accession>
<name>A0A7W3LM92_ACTNM</name>
<protein>
    <submittedName>
        <fullName evidence="2">Uncharacterized protein</fullName>
    </submittedName>
</protein>
<dbReference type="Proteomes" id="UP000572680">
    <property type="component" value="Unassembled WGS sequence"/>
</dbReference>
<evidence type="ECO:0000313" key="2">
    <source>
        <dbReference type="EMBL" id="MBA8950692.1"/>
    </source>
</evidence>
<feature type="transmembrane region" description="Helical" evidence="1">
    <location>
        <begin position="46"/>
        <end position="64"/>
    </location>
</feature>
<sequence>MNDPKSYDMISGAALLVGFWEGLVPFPAKAFGWTPILALPVRMPAPAWWIVSGLVLAVALLVAWRVDAAKRARFPGG</sequence>
<keyword evidence="1" id="KW-1133">Transmembrane helix</keyword>
<reference evidence="2 3" key="1">
    <citation type="submission" date="2020-08" db="EMBL/GenBank/DDBJ databases">
        <title>Genomic Encyclopedia of Type Strains, Phase IV (KMG-IV): sequencing the most valuable type-strain genomes for metagenomic binning, comparative biology and taxonomic classification.</title>
        <authorList>
            <person name="Goeker M."/>
        </authorList>
    </citation>
    <scope>NUCLEOTIDE SEQUENCE [LARGE SCALE GENOMIC DNA]</scope>
    <source>
        <strain evidence="2 3">DSM 44197</strain>
    </source>
</reference>
<dbReference type="AlphaFoldDB" id="A0A7W3LM92"/>
<proteinExistence type="predicted"/>
<keyword evidence="1" id="KW-0812">Transmembrane</keyword>
<keyword evidence="3" id="KW-1185">Reference proteome</keyword>
<dbReference type="EMBL" id="JACJIA010000002">
    <property type="protein sequence ID" value="MBA8950692.1"/>
    <property type="molecule type" value="Genomic_DNA"/>
</dbReference>
<dbReference type="RefSeq" id="WP_220509282.1">
    <property type="nucleotide sequence ID" value="NZ_BAAALP010000022.1"/>
</dbReference>
<evidence type="ECO:0000313" key="3">
    <source>
        <dbReference type="Proteomes" id="UP000572680"/>
    </source>
</evidence>
<keyword evidence="1" id="KW-0472">Membrane</keyword>
<evidence type="ECO:0000256" key="1">
    <source>
        <dbReference type="SAM" id="Phobius"/>
    </source>
</evidence>
<gene>
    <name evidence="2" type="ORF">HNR61_002305</name>
</gene>